<keyword evidence="4" id="KW-0964">Secreted</keyword>
<evidence type="ECO:0000256" key="1">
    <source>
        <dbReference type="ARBA" id="ARBA00004370"/>
    </source>
</evidence>
<dbReference type="GO" id="GO:0005576">
    <property type="term" value="C:extracellular region"/>
    <property type="evidence" value="ECO:0007669"/>
    <property type="project" value="UniProtKB-SubCell"/>
</dbReference>
<evidence type="ECO:0000259" key="9">
    <source>
        <dbReference type="PROSITE" id="PS50004"/>
    </source>
</evidence>
<dbReference type="OrthoDB" id="1366754at2759"/>
<evidence type="ECO:0000256" key="4">
    <source>
        <dbReference type="ARBA" id="ARBA00022525"/>
    </source>
</evidence>
<dbReference type="InterPro" id="IPR020864">
    <property type="entry name" value="MACPF"/>
</dbReference>
<dbReference type="SMART" id="SM00239">
    <property type="entry name" value="C2"/>
    <property type="match status" value="1"/>
</dbReference>
<feature type="chain" id="PRO_5017374791" evidence="8">
    <location>
        <begin position="24"/>
        <end position="561"/>
    </location>
</feature>
<evidence type="ECO:0000256" key="7">
    <source>
        <dbReference type="ARBA" id="ARBA00023157"/>
    </source>
</evidence>
<dbReference type="GO" id="GO:0022829">
    <property type="term" value="F:wide pore channel activity"/>
    <property type="evidence" value="ECO:0007669"/>
    <property type="project" value="TreeGrafter"/>
</dbReference>
<evidence type="ECO:0000256" key="2">
    <source>
        <dbReference type="ARBA" id="ARBA00004613"/>
    </source>
</evidence>
<feature type="domain" description="MACPF" evidence="10">
    <location>
        <begin position="29"/>
        <end position="368"/>
    </location>
</feature>
<dbReference type="PANTHER" id="PTHR46096:SF5">
    <property type="entry name" value="PERFORIN 1.2 PRECURSOR-RELATED"/>
    <property type="match status" value="1"/>
</dbReference>
<reference evidence="11" key="1">
    <citation type="submission" date="2025-08" db="UniProtKB">
        <authorList>
            <consortium name="Ensembl"/>
        </authorList>
    </citation>
    <scope>IDENTIFICATION</scope>
</reference>
<protein>
    <submittedName>
        <fullName evidence="11">Perforin-1-like</fullName>
    </submittedName>
</protein>
<evidence type="ECO:0000313" key="11">
    <source>
        <dbReference type="Ensembl" id="ENSPKIP00000022961.1"/>
    </source>
</evidence>
<dbReference type="InterPro" id="IPR020863">
    <property type="entry name" value="MACPF_CS"/>
</dbReference>
<dbReference type="GeneTree" id="ENSGT00530000063725"/>
<dbReference type="GO" id="GO:0001771">
    <property type="term" value="P:immunological synapse formation"/>
    <property type="evidence" value="ECO:0007669"/>
    <property type="project" value="TreeGrafter"/>
</dbReference>
<dbReference type="PROSITE" id="PS00279">
    <property type="entry name" value="MACPF_1"/>
    <property type="match status" value="1"/>
</dbReference>
<keyword evidence="7" id="KW-1015">Disulfide bond</keyword>
<feature type="signal peptide" evidence="8">
    <location>
        <begin position="1"/>
        <end position="23"/>
    </location>
</feature>
<proteinExistence type="inferred from homology"/>
<evidence type="ECO:0000256" key="5">
    <source>
        <dbReference type="ARBA" id="ARBA00022852"/>
    </source>
</evidence>
<dbReference type="PANTHER" id="PTHR46096">
    <property type="entry name" value="PERFORIN-1"/>
    <property type="match status" value="1"/>
</dbReference>
<evidence type="ECO:0000256" key="8">
    <source>
        <dbReference type="SAM" id="SignalP"/>
    </source>
</evidence>
<dbReference type="GO" id="GO:0051607">
    <property type="term" value="P:defense response to virus"/>
    <property type="evidence" value="ECO:0007669"/>
    <property type="project" value="TreeGrafter"/>
</dbReference>
<dbReference type="SMART" id="SM00457">
    <property type="entry name" value="MACPF"/>
    <property type="match status" value="1"/>
</dbReference>
<dbReference type="Gene3D" id="2.60.40.150">
    <property type="entry name" value="C2 domain"/>
    <property type="match status" value="1"/>
</dbReference>
<dbReference type="InterPro" id="IPR000008">
    <property type="entry name" value="C2_dom"/>
</dbReference>
<organism evidence="11 12">
    <name type="scientific">Paramormyrops kingsleyae</name>
    <dbReference type="NCBI Taxonomy" id="1676925"/>
    <lineage>
        <taxon>Eukaryota</taxon>
        <taxon>Metazoa</taxon>
        <taxon>Chordata</taxon>
        <taxon>Craniata</taxon>
        <taxon>Vertebrata</taxon>
        <taxon>Euteleostomi</taxon>
        <taxon>Actinopterygii</taxon>
        <taxon>Neopterygii</taxon>
        <taxon>Teleostei</taxon>
        <taxon>Osteoglossocephala</taxon>
        <taxon>Osteoglossomorpha</taxon>
        <taxon>Osteoglossiformes</taxon>
        <taxon>Mormyridae</taxon>
        <taxon>Paramormyrops</taxon>
    </lineage>
</organism>
<dbReference type="InterPro" id="IPR052784">
    <property type="entry name" value="Perforin-1_pore-forming"/>
</dbReference>
<keyword evidence="12" id="KW-1185">Reference proteome</keyword>
<sequence>MEGLWRLLFLGWLCHLQSPGILGAVVIGNPEECEKAPFVPGYNLGGEGFDIVKMERKGAYVIDAEQWRNGDGTCQLTRNPYLGGIQQKIPLAVVDWRALFKCDMKVSSTVYKSSEAVVNDSTSSVTNKWKIGLKLVSGIILGGTQSRSAIYSMKKSKEDKYSFTKHQVHCNFYRYRVASKPPLHKEFLESIENLPKEYNSNTKAQYQYLIDTYGTHFITEVQTGGKLESITAIRTCLATLSGLTDTAVKDCLDVEASAVFQQDSTLIINFHHCNELKKKIGHNQTFSSLFSDRHSEVVGGHVSTADLLFSGGSDPSAYKSWLDSLKNIPDIVFYSLRPLHFLLPSGHAAIGGVKKAVEEYIIQNALLNNCSEYCQIGTRSSVRDHCACVCISNQNIASNCCPITSGMATLEVYNLKAKKLHGDLFSKTDGAVQVSYGTQIKQTEIISNNDNPVWQEKFEFGAVNINMVTKLTFEVYDDDSFWNRNLLGKCSFDIRRGTVSDSCMFEYGTFFFTYTVTCAPSLGGPTCRDYIPSTMNTTQAKIFESRNGILLGKEKRLRTNL</sequence>
<evidence type="ECO:0000256" key="6">
    <source>
        <dbReference type="ARBA" id="ARBA00023136"/>
    </source>
</evidence>
<dbReference type="STRING" id="1676925.ENSPKIP00000022961"/>
<keyword evidence="5" id="KW-0204">Cytolysis</keyword>
<dbReference type="AlphaFoldDB" id="A0A3B3RYU2"/>
<dbReference type="Ensembl" id="ENSPKIT00000003634.1">
    <property type="protein sequence ID" value="ENSPKIP00000022961.1"/>
    <property type="gene ID" value="ENSPKIG00000006770.1"/>
</dbReference>
<dbReference type="KEGG" id="pki:111838314"/>
<evidence type="ECO:0000259" key="10">
    <source>
        <dbReference type="PROSITE" id="PS51412"/>
    </source>
</evidence>
<dbReference type="GO" id="GO:0031640">
    <property type="term" value="P:killing of cells of another organism"/>
    <property type="evidence" value="ECO:0007669"/>
    <property type="project" value="UniProtKB-KW"/>
</dbReference>
<dbReference type="PROSITE" id="PS50004">
    <property type="entry name" value="C2"/>
    <property type="match status" value="1"/>
</dbReference>
<dbReference type="Pfam" id="PF00168">
    <property type="entry name" value="C2"/>
    <property type="match status" value="1"/>
</dbReference>
<dbReference type="GO" id="GO:0016020">
    <property type="term" value="C:membrane"/>
    <property type="evidence" value="ECO:0007669"/>
    <property type="project" value="UniProtKB-SubCell"/>
</dbReference>
<dbReference type="PROSITE" id="PS51412">
    <property type="entry name" value="MACPF_2"/>
    <property type="match status" value="1"/>
</dbReference>
<dbReference type="SUPFAM" id="SSF49562">
    <property type="entry name" value="C2 domain (Calcium/lipid-binding domain, CaLB)"/>
    <property type="match status" value="1"/>
</dbReference>
<keyword evidence="8" id="KW-0732">Signal</keyword>
<dbReference type="Proteomes" id="UP000261540">
    <property type="component" value="Unplaced"/>
</dbReference>
<reference evidence="11" key="2">
    <citation type="submission" date="2025-09" db="UniProtKB">
        <authorList>
            <consortium name="Ensembl"/>
        </authorList>
    </citation>
    <scope>IDENTIFICATION</scope>
</reference>
<keyword evidence="6" id="KW-0472">Membrane</keyword>
<evidence type="ECO:0000256" key="3">
    <source>
        <dbReference type="ARBA" id="ARBA00009214"/>
    </source>
</evidence>
<dbReference type="Pfam" id="PF01823">
    <property type="entry name" value="MACPF"/>
    <property type="match status" value="1"/>
</dbReference>
<accession>A0A3B3RYU2</accession>
<name>A0A3B3RYU2_9TELE</name>
<feature type="domain" description="C2" evidence="9">
    <location>
        <begin position="390"/>
        <end position="507"/>
    </location>
</feature>
<comment type="subcellular location">
    <subcellularLocation>
        <location evidence="1">Membrane</location>
    </subcellularLocation>
    <subcellularLocation>
        <location evidence="2">Secreted</location>
    </subcellularLocation>
</comment>
<dbReference type="InterPro" id="IPR035892">
    <property type="entry name" value="C2_domain_sf"/>
</dbReference>
<dbReference type="GO" id="GO:0001913">
    <property type="term" value="P:T cell mediated cytotoxicity"/>
    <property type="evidence" value="ECO:0007669"/>
    <property type="project" value="TreeGrafter"/>
</dbReference>
<comment type="similarity">
    <text evidence="3">Belongs to the complement C6/C7/C8/C9 family.</text>
</comment>
<evidence type="ECO:0000313" key="12">
    <source>
        <dbReference type="Proteomes" id="UP000261540"/>
    </source>
</evidence>